<evidence type="ECO:0000313" key="2">
    <source>
        <dbReference type="Proteomes" id="UP001597349"/>
    </source>
</evidence>
<gene>
    <name evidence="1" type="ORF">ACFSQT_35735</name>
</gene>
<sequence>MKDMVELYQETGNNIHRGAGMRPARSPQIMASSVQMRGHAMSGFLFLG</sequence>
<organism evidence="1 2">
    <name type="scientific">Mesorhizobium calcicola</name>
    <dbReference type="NCBI Taxonomy" id="1300310"/>
    <lineage>
        <taxon>Bacteria</taxon>
        <taxon>Pseudomonadati</taxon>
        <taxon>Pseudomonadota</taxon>
        <taxon>Alphaproteobacteria</taxon>
        <taxon>Hyphomicrobiales</taxon>
        <taxon>Phyllobacteriaceae</taxon>
        <taxon>Mesorhizobium</taxon>
    </lineage>
</organism>
<dbReference type="Proteomes" id="UP001597349">
    <property type="component" value="Unassembled WGS sequence"/>
</dbReference>
<evidence type="ECO:0000313" key="1">
    <source>
        <dbReference type="EMBL" id="MFD2058246.1"/>
    </source>
</evidence>
<comment type="caution">
    <text evidence="1">The sequence shown here is derived from an EMBL/GenBank/DDBJ whole genome shotgun (WGS) entry which is preliminary data.</text>
</comment>
<accession>A0ABW4WQ04</accession>
<dbReference type="EMBL" id="JBHUGY010000071">
    <property type="protein sequence ID" value="MFD2058246.1"/>
    <property type="molecule type" value="Genomic_DNA"/>
</dbReference>
<name>A0ABW4WQ04_9HYPH</name>
<protein>
    <submittedName>
        <fullName evidence="1">Uncharacterized protein</fullName>
    </submittedName>
</protein>
<proteinExistence type="predicted"/>
<keyword evidence="2" id="KW-1185">Reference proteome</keyword>
<dbReference type="RefSeq" id="WP_379026737.1">
    <property type="nucleotide sequence ID" value="NZ_JBHUGY010000071.1"/>
</dbReference>
<reference evidence="2" key="1">
    <citation type="journal article" date="2019" name="Int. J. Syst. Evol. Microbiol.">
        <title>The Global Catalogue of Microorganisms (GCM) 10K type strain sequencing project: providing services to taxonomists for standard genome sequencing and annotation.</title>
        <authorList>
            <consortium name="The Broad Institute Genomics Platform"/>
            <consortium name="The Broad Institute Genome Sequencing Center for Infectious Disease"/>
            <person name="Wu L."/>
            <person name="Ma J."/>
        </authorList>
    </citation>
    <scope>NUCLEOTIDE SEQUENCE [LARGE SCALE GENOMIC DNA]</scope>
    <source>
        <strain evidence="2">CGMCC 1.16226</strain>
    </source>
</reference>